<dbReference type="InterPro" id="IPR022053">
    <property type="entry name" value="DUF3613"/>
</dbReference>
<dbReference type="Pfam" id="PF12266">
    <property type="entry name" value="DUF3613"/>
    <property type="match status" value="1"/>
</dbReference>
<protein>
    <recommendedName>
        <fullName evidence="4">DUF3613 domain-containing protein</fullName>
    </recommendedName>
</protein>
<evidence type="ECO:0000313" key="2">
    <source>
        <dbReference type="EMBL" id="SFF38757.1"/>
    </source>
</evidence>
<accession>A0A1I2ICB8</accession>
<dbReference type="EMBL" id="FOOC01000003">
    <property type="protein sequence ID" value="SFF38757.1"/>
    <property type="molecule type" value="Genomic_DNA"/>
</dbReference>
<evidence type="ECO:0000256" key="1">
    <source>
        <dbReference type="SAM" id="SignalP"/>
    </source>
</evidence>
<proteinExistence type="predicted"/>
<reference evidence="2 3" key="1">
    <citation type="submission" date="2016-10" db="EMBL/GenBank/DDBJ databases">
        <authorList>
            <person name="de Groot N.N."/>
        </authorList>
    </citation>
    <scope>NUCLEOTIDE SEQUENCE [LARGE SCALE GENOMIC DNA]</scope>
    <source>
        <strain evidence="2 3">DSM 23609</strain>
    </source>
</reference>
<organism evidence="2 3">
    <name type="scientific">Fontimonas thermophila</name>
    <dbReference type="NCBI Taxonomy" id="1076937"/>
    <lineage>
        <taxon>Bacteria</taxon>
        <taxon>Pseudomonadati</taxon>
        <taxon>Pseudomonadota</taxon>
        <taxon>Gammaproteobacteria</taxon>
        <taxon>Nevskiales</taxon>
        <taxon>Nevskiaceae</taxon>
        <taxon>Fontimonas</taxon>
    </lineage>
</organism>
<feature type="chain" id="PRO_5011612338" description="DUF3613 domain-containing protein" evidence="1">
    <location>
        <begin position="25"/>
        <end position="95"/>
    </location>
</feature>
<evidence type="ECO:0000313" key="3">
    <source>
        <dbReference type="Proteomes" id="UP000199771"/>
    </source>
</evidence>
<dbReference type="STRING" id="1076937.SAMN04488120_103130"/>
<dbReference type="OrthoDB" id="7068897at2"/>
<feature type="signal peptide" evidence="1">
    <location>
        <begin position="1"/>
        <end position="24"/>
    </location>
</feature>
<dbReference type="Proteomes" id="UP000199771">
    <property type="component" value="Unassembled WGS sequence"/>
</dbReference>
<keyword evidence="1" id="KW-0732">Signal</keyword>
<sequence length="95" mass="9983">MNQQTGRTWVLALALAATCAVAVAAEPTQAPRVGDATRAWLELQASGNAALGTLRPLPGEIADKAYQRYLKSFDNRIPDSYARESFVSASGSGGS</sequence>
<dbReference type="RefSeq" id="WP_091532157.1">
    <property type="nucleotide sequence ID" value="NZ_FOOC01000003.1"/>
</dbReference>
<keyword evidence="3" id="KW-1185">Reference proteome</keyword>
<evidence type="ECO:0008006" key="4">
    <source>
        <dbReference type="Google" id="ProtNLM"/>
    </source>
</evidence>
<dbReference type="AlphaFoldDB" id="A0A1I2ICB8"/>
<name>A0A1I2ICB8_9GAMM</name>
<gene>
    <name evidence="2" type="ORF">SAMN04488120_103130</name>
</gene>